<evidence type="ECO:0000256" key="7">
    <source>
        <dbReference type="ARBA" id="ARBA00022679"/>
    </source>
</evidence>
<dbReference type="NCBIfam" id="TIGR00560">
    <property type="entry name" value="pgsA"/>
    <property type="match status" value="1"/>
</dbReference>
<dbReference type="InterPro" id="IPR000462">
    <property type="entry name" value="CDP-OH_P_trans"/>
</dbReference>
<proteinExistence type="inferred from homology"/>
<feature type="transmembrane region" description="Helical" evidence="17">
    <location>
        <begin position="31"/>
        <end position="51"/>
    </location>
</feature>
<evidence type="ECO:0000313" key="18">
    <source>
        <dbReference type="EMBL" id="TCK63995.1"/>
    </source>
</evidence>
<dbReference type="InterPro" id="IPR050324">
    <property type="entry name" value="CDP-alcohol_PTase-I"/>
</dbReference>
<dbReference type="InterPro" id="IPR004570">
    <property type="entry name" value="Phosphatidylglycerol_P_synth"/>
</dbReference>
<name>A0A4R1KGV9_9GAMM</name>
<evidence type="ECO:0000256" key="1">
    <source>
        <dbReference type="ARBA" id="ARBA00004141"/>
    </source>
</evidence>
<evidence type="ECO:0000256" key="2">
    <source>
        <dbReference type="ARBA" id="ARBA00005042"/>
    </source>
</evidence>
<comment type="pathway">
    <text evidence="2">Phospholipid metabolism; phosphatidylglycerol biosynthesis; phosphatidylglycerol from CDP-diacylglycerol: step 1/2.</text>
</comment>
<dbReference type="EMBL" id="SMGD01000001">
    <property type="protein sequence ID" value="TCK63995.1"/>
    <property type="molecule type" value="Genomic_DNA"/>
</dbReference>
<keyword evidence="9 17" id="KW-1133">Transmembrane helix</keyword>
<evidence type="ECO:0000256" key="3">
    <source>
        <dbReference type="ARBA" id="ARBA00010441"/>
    </source>
</evidence>
<dbReference type="Gene3D" id="1.20.120.1760">
    <property type="match status" value="1"/>
</dbReference>
<evidence type="ECO:0000256" key="10">
    <source>
        <dbReference type="ARBA" id="ARBA00023098"/>
    </source>
</evidence>
<keyword evidence="7 16" id="KW-0808">Transferase</keyword>
<evidence type="ECO:0000256" key="4">
    <source>
        <dbReference type="ARBA" id="ARBA00013170"/>
    </source>
</evidence>
<comment type="similarity">
    <text evidence="3 16">Belongs to the CDP-alcohol phosphatidyltransferase class-I family.</text>
</comment>
<evidence type="ECO:0000313" key="19">
    <source>
        <dbReference type="Proteomes" id="UP000295565"/>
    </source>
</evidence>
<comment type="subcellular location">
    <subcellularLocation>
        <location evidence="1">Membrane</location>
        <topology evidence="1">Multi-pass membrane protein</topology>
    </subcellularLocation>
</comment>
<keyword evidence="12" id="KW-0594">Phospholipid biosynthesis</keyword>
<evidence type="ECO:0000256" key="17">
    <source>
        <dbReference type="SAM" id="Phobius"/>
    </source>
</evidence>
<dbReference type="GO" id="GO:0005886">
    <property type="term" value="C:plasma membrane"/>
    <property type="evidence" value="ECO:0007669"/>
    <property type="project" value="TreeGrafter"/>
</dbReference>
<dbReference type="PANTHER" id="PTHR14269">
    <property type="entry name" value="CDP-DIACYLGLYCEROL--GLYCEROL-3-PHOSPHATE 3-PHOSPHATIDYLTRANSFERASE-RELATED"/>
    <property type="match status" value="1"/>
</dbReference>
<dbReference type="GO" id="GO:0046474">
    <property type="term" value="P:glycerophospholipid biosynthetic process"/>
    <property type="evidence" value="ECO:0007669"/>
    <property type="project" value="TreeGrafter"/>
</dbReference>
<evidence type="ECO:0000256" key="13">
    <source>
        <dbReference type="ARBA" id="ARBA00023264"/>
    </source>
</evidence>
<dbReference type="PANTHER" id="PTHR14269:SF62">
    <property type="entry name" value="CDP-DIACYLGLYCEROL--GLYCEROL-3-PHOSPHATE 3-PHOSPHATIDYLTRANSFERASE 1, CHLOROPLASTIC"/>
    <property type="match status" value="1"/>
</dbReference>
<dbReference type="Proteomes" id="UP000295565">
    <property type="component" value="Unassembled WGS sequence"/>
</dbReference>
<comment type="caution">
    <text evidence="18">The sequence shown here is derived from an EMBL/GenBank/DDBJ whole genome shotgun (WGS) entry which is preliminary data.</text>
</comment>
<keyword evidence="8 17" id="KW-0812">Transmembrane</keyword>
<evidence type="ECO:0000256" key="6">
    <source>
        <dbReference type="ARBA" id="ARBA00022516"/>
    </source>
</evidence>
<keyword evidence="13" id="KW-1208">Phospholipid metabolism</keyword>
<dbReference type="AlphaFoldDB" id="A0A4R1KGV9"/>
<dbReference type="InterPro" id="IPR048254">
    <property type="entry name" value="CDP_ALCOHOL_P_TRANSF_CS"/>
</dbReference>
<keyword evidence="19" id="KW-1185">Reference proteome</keyword>
<dbReference type="EC" id="2.7.8.5" evidence="4 15"/>
<feature type="transmembrane region" description="Helical" evidence="17">
    <location>
        <begin position="154"/>
        <end position="175"/>
    </location>
</feature>
<dbReference type="PROSITE" id="PS00379">
    <property type="entry name" value="CDP_ALCOHOL_P_TRANSF"/>
    <property type="match status" value="1"/>
</dbReference>
<evidence type="ECO:0000256" key="12">
    <source>
        <dbReference type="ARBA" id="ARBA00023209"/>
    </source>
</evidence>
<dbReference type="RefSeq" id="WP_131910990.1">
    <property type="nucleotide sequence ID" value="NZ_OU594967.1"/>
</dbReference>
<accession>A0A4R1KGV9</accession>
<evidence type="ECO:0000256" key="8">
    <source>
        <dbReference type="ARBA" id="ARBA00022692"/>
    </source>
</evidence>
<gene>
    <name evidence="18" type="ORF">EV690_0118</name>
</gene>
<sequence length="190" mass="21161">MNTIPNILTVFRLFLIPFFLVAFYIPVHGAYFTSAAIFVVAAVTDYFDGFLARRLKQTSPFGAFLDPVADKVMVTTTLVVLVEHYDTIWISLPAMVVIGREVVISALREWMAELGSRASVAVSKLGKYKTAAQMTAITGLLWQYQPWMVLASKVLLYIAVVLTIWSMVSYLRAAWPFLTGQKKSNIGGNL</sequence>
<protein>
    <recommendedName>
        <fullName evidence="5 15">CDP-diacylglycerol--glycerol-3-phosphate 3-phosphatidyltransferase</fullName>
        <ecNumber evidence="4 15">2.7.8.5</ecNumber>
    </recommendedName>
</protein>
<comment type="catalytic activity">
    <reaction evidence="14">
        <text>a CDP-1,2-diacyl-sn-glycerol + sn-glycerol 3-phosphate = a 1,2-diacyl-sn-glycero-3-phospho-(1'-sn-glycero-3'-phosphate) + CMP + H(+)</text>
        <dbReference type="Rhea" id="RHEA:12593"/>
        <dbReference type="ChEBI" id="CHEBI:15378"/>
        <dbReference type="ChEBI" id="CHEBI:57597"/>
        <dbReference type="ChEBI" id="CHEBI:58332"/>
        <dbReference type="ChEBI" id="CHEBI:60110"/>
        <dbReference type="ChEBI" id="CHEBI:60377"/>
        <dbReference type="EC" id="2.7.8.5"/>
    </reaction>
</comment>
<dbReference type="InterPro" id="IPR043130">
    <property type="entry name" value="CDP-OH_PTrfase_TM_dom"/>
</dbReference>
<dbReference type="GO" id="GO:0008444">
    <property type="term" value="F:CDP-diacylglycerol-glycerol-3-phosphate 3-phosphatidyltransferase activity"/>
    <property type="evidence" value="ECO:0007669"/>
    <property type="project" value="UniProtKB-UniRule"/>
</dbReference>
<evidence type="ECO:0000256" key="16">
    <source>
        <dbReference type="RuleBase" id="RU003750"/>
    </source>
</evidence>
<feature type="transmembrane region" description="Helical" evidence="17">
    <location>
        <begin position="7"/>
        <end position="25"/>
    </location>
</feature>
<evidence type="ECO:0000256" key="11">
    <source>
        <dbReference type="ARBA" id="ARBA00023136"/>
    </source>
</evidence>
<evidence type="ECO:0000256" key="9">
    <source>
        <dbReference type="ARBA" id="ARBA00022989"/>
    </source>
</evidence>
<dbReference type="Pfam" id="PF01066">
    <property type="entry name" value="CDP-OH_P_transf"/>
    <property type="match status" value="1"/>
</dbReference>
<organism evidence="18 19">
    <name type="scientific">Celerinatantimonas diazotrophica</name>
    <dbReference type="NCBI Taxonomy" id="412034"/>
    <lineage>
        <taxon>Bacteria</taxon>
        <taxon>Pseudomonadati</taxon>
        <taxon>Pseudomonadota</taxon>
        <taxon>Gammaproteobacteria</taxon>
        <taxon>Celerinatantimonadaceae</taxon>
        <taxon>Celerinatantimonas</taxon>
    </lineage>
</organism>
<evidence type="ECO:0000256" key="15">
    <source>
        <dbReference type="NCBIfam" id="TIGR00560"/>
    </source>
</evidence>
<keyword evidence="10" id="KW-0443">Lipid metabolism</keyword>
<keyword evidence="6" id="KW-0444">Lipid biosynthesis</keyword>
<keyword evidence="11 17" id="KW-0472">Membrane</keyword>
<reference evidence="18 19" key="1">
    <citation type="submission" date="2019-03" db="EMBL/GenBank/DDBJ databases">
        <title>Genomic Encyclopedia of Type Strains, Phase IV (KMG-IV): sequencing the most valuable type-strain genomes for metagenomic binning, comparative biology and taxonomic classification.</title>
        <authorList>
            <person name="Goeker M."/>
        </authorList>
    </citation>
    <scope>NUCLEOTIDE SEQUENCE [LARGE SCALE GENOMIC DNA]</scope>
    <source>
        <strain evidence="18 19">DSM 18577</strain>
    </source>
</reference>
<evidence type="ECO:0000256" key="5">
    <source>
        <dbReference type="ARBA" id="ARBA00014944"/>
    </source>
</evidence>
<dbReference type="OrthoDB" id="9796672at2"/>
<evidence type="ECO:0000256" key="14">
    <source>
        <dbReference type="ARBA" id="ARBA00048586"/>
    </source>
</evidence>
<dbReference type="PIRSF" id="PIRSF000847">
    <property type="entry name" value="Phos_ph_gly_syn"/>
    <property type="match status" value="1"/>
</dbReference>